<keyword evidence="3" id="KW-0804">Transcription</keyword>
<dbReference type="GO" id="GO:0003677">
    <property type="term" value="F:DNA binding"/>
    <property type="evidence" value="ECO:0007669"/>
    <property type="project" value="UniProtKB-KW"/>
</dbReference>
<evidence type="ECO:0000256" key="1">
    <source>
        <dbReference type="ARBA" id="ARBA00023015"/>
    </source>
</evidence>
<evidence type="ECO:0000313" key="6">
    <source>
        <dbReference type="Proteomes" id="UP000318538"/>
    </source>
</evidence>
<dbReference type="KEGG" id="rlc:K227x_48260"/>
<name>A0A517NH05_9BACT</name>
<reference evidence="5 6" key="1">
    <citation type="submission" date="2019-02" db="EMBL/GenBank/DDBJ databases">
        <title>Deep-cultivation of Planctomycetes and their phenomic and genomic characterization uncovers novel biology.</title>
        <authorList>
            <person name="Wiegand S."/>
            <person name="Jogler M."/>
            <person name="Boedeker C."/>
            <person name="Pinto D."/>
            <person name="Vollmers J."/>
            <person name="Rivas-Marin E."/>
            <person name="Kohn T."/>
            <person name="Peeters S.H."/>
            <person name="Heuer A."/>
            <person name="Rast P."/>
            <person name="Oberbeckmann S."/>
            <person name="Bunk B."/>
            <person name="Jeske O."/>
            <person name="Meyerdierks A."/>
            <person name="Storesund J.E."/>
            <person name="Kallscheuer N."/>
            <person name="Luecker S."/>
            <person name="Lage O.M."/>
            <person name="Pohl T."/>
            <person name="Merkel B.J."/>
            <person name="Hornburger P."/>
            <person name="Mueller R.-W."/>
            <person name="Bruemmer F."/>
            <person name="Labrenz M."/>
            <person name="Spormann A.M."/>
            <person name="Op den Camp H."/>
            <person name="Overmann J."/>
            <person name="Amann R."/>
            <person name="Jetten M.S.M."/>
            <person name="Mascher T."/>
            <person name="Medema M.H."/>
            <person name="Devos D.P."/>
            <person name="Kaster A.-K."/>
            <person name="Ovreas L."/>
            <person name="Rohde M."/>
            <person name="Galperin M.Y."/>
            <person name="Jogler C."/>
        </authorList>
    </citation>
    <scope>NUCLEOTIDE SEQUENCE [LARGE SCALE GENOMIC DNA]</scope>
    <source>
        <strain evidence="5 6">K22_7</strain>
    </source>
</reference>
<organism evidence="5 6">
    <name type="scientific">Rubripirellula lacrimiformis</name>
    <dbReference type="NCBI Taxonomy" id="1930273"/>
    <lineage>
        <taxon>Bacteria</taxon>
        <taxon>Pseudomonadati</taxon>
        <taxon>Planctomycetota</taxon>
        <taxon>Planctomycetia</taxon>
        <taxon>Pirellulales</taxon>
        <taxon>Pirellulaceae</taxon>
        <taxon>Rubripirellula</taxon>
    </lineage>
</organism>
<dbReference type="SUPFAM" id="SSF46785">
    <property type="entry name" value="Winged helix' DNA-binding domain"/>
    <property type="match status" value="1"/>
</dbReference>
<accession>A0A517NH05</accession>
<keyword evidence="2" id="KW-0238">DNA-binding</keyword>
<dbReference type="NCBIfam" id="NF033788">
    <property type="entry name" value="HTH_metalloreg"/>
    <property type="match status" value="1"/>
</dbReference>
<sequence>MPKRCPPTKPCDSSPVKIQADPTAEEFAKLTWAIAHPARVQIVRLLIGRQACVCGEIVDCLPLAQSTVSQHLKILKESGLIQGEVDGPKVCYCINPQQLDRLKALVAGL</sequence>
<dbReference type="PROSITE" id="PS50987">
    <property type="entry name" value="HTH_ARSR_2"/>
    <property type="match status" value="1"/>
</dbReference>
<dbReference type="PANTHER" id="PTHR33154">
    <property type="entry name" value="TRANSCRIPTIONAL REGULATOR, ARSR FAMILY"/>
    <property type="match status" value="1"/>
</dbReference>
<dbReference type="PRINTS" id="PR00778">
    <property type="entry name" value="HTHARSR"/>
</dbReference>
<evidence type="ECO:0000256" key="2">
    <source>
        <dbReference type="ARBA" id="ARBA00023125"/>
    </source>
</evidence>
<dbReference type="SMART" id="SM00418">
    <property type="entry name" value="HTH_ARSR"/>
    <property type="match status" value="1"/>
</dbReference>
<dbReference type="Pfam" id="PF01022">
    <property type="entry name" value="HTH_5"/>
    <property type="match status" value="1"/>
</dbReference>
<evidence type="ECO:0000313" key="5">
    <source>
        <dbReference type="EMBL" id="QDT06416.1"/>
    </source>
</evidence>
<gene>
    <name evidence="5" type="primary">smtB</name>
    <name evidence="5" type="ORF">K227x_48260</name>
</gene>
<feature type="domain" description="HTH arsR-type" evidence="4">
    <location>
        <begin position="19"/>
        <end position="109"/>
    </location>
</feature>
<dbReference type="InterPro" id="IPR011991">
    <property type="entry name" value="ArsR-like_HTH"/>
</dbReference>
<dbReference type="RefSeq" id="WP_218933448.1">
    <property type="nucleotide sequence ID" value="NZ_CP036525.1"/>
</dbReference>
<dbReference type="Proteomes" id="UP000318538">
    <property type="component" value="Chromosome"/>
</dbReference>
<protein>
    <submittedName>
        <fullName evidence="5">HTH-type transcriptional repressor SmtB</fullName>
    </submittedName>
</protein>
<dbReference type="AlphaFoldDB" id="A0A517NH05"/>
<dbReference type="InterPro" id="IPR036388">
    <property type="entry name" value="WH-like_DNA-bd_sf"/>
</dbReference>
<dbReference type="Gene3D" id="1.10.10.10">
    <property type="entry name" value="Winged helix-like DNA-binding domain superfamily/Winged helix DNA-binding domain"/>
    <property type="match status" value="1"/>
</dbReference>
<evidence type="ECO:0000256" key="3">
    <source>
        <dbReference type="ARBA" id="ARBA00023163"/>
    </source>
</evidence>
<dbReference type="InterPro" id="IPR001845">
    <property type="entry name" value="HTH_ArsR_DNA-bd_dom"/>
</dbReference>
<keyword evidence="6" id="KW-1185">Reference proteome</keyword>
<keyword evidence="1" id="KW-0805">Transcription regulation</keyword>
<evidence type="ECO:0000259" key="4">
    <source>
        <dbReference type="PROSITE" id="PS50987"/>
    </source>
</evidence>
<dbReference type="PANTHER" id="PTHR33154:SF15">
    <property type="entry name" value="REGULATORY PROTEIN ARSR"/>
    <property type="match status" value="1"/>
</dbReference>
<proteinExistence type="predicted"/>
<dbReference type="EMBL" id="CP036525">
    <property type="protein sequence ID" value="QDT06416.1"/>
    <property type="molecule type" value="Genomic_DNA"/>
</dbReference>
<dbReference type="FunFam" id="1.10.10.10:FF:000997">
    <property type="entry name" value="Transcriptional regulator, ArsR family"/>
    <property type="match status" value="1"/>
</dbReference>
<dbReference type="InterPro" id="IPR036390">
    <property type="entry name" value="WH_DNA-bd_sf"/>
</dbReference>
<dbReference type="InterPro" id="IPR051081">
    <property type="entry name" value="HTH_MetalResp_TranReg"/>
</dbReference>
<dbReference type="CDD" id="cd00090">
    <property type="entry name" value="HTH_ARSR"/>
    <property type="match status" value="1"/>
</dbReference>
<dbReference type="GO" id="GO:0003700">
    <property type="term" value="F:DNA-binding transcription factor activity"/>
    <property type="evidence" value="ECO:0007669"/>
    <property type="project" value="InterPro"/>
</dbReference>